<feature type="binding site" evidence="10">
    <location>
        <position position="128"/>
    </location>
    <ligand>
        <name>ATP</name>
        <dbReference type="ChEBI" id="CHEBI:30616"/>
    </ligand>
</feature>
<dbReference type="GO" id="GO:0006183">
    <property type="term" value="P:GTP biosynthetic process"/>
    <property type="evidence" value="ECO:0007669"/>
    <property type="project" value="InterPro"/>
</dbReference>
<dbReference type="SUPFAM" id="SSF54919">
    <property type="entry name" value="Nucleoside diphosphate kinase, NDK"/>
    <property type="match status" value="1"/>
</dbReference>
<reference evidence="14 15" key="1">
    <citation type="journal article" date="2008" name="Nature">
        <title>The genome of the choanoflagellate Monosiga brevicollis and the origin of metazoans.</title>
        <authorList>
            <consortium name="JGI Sequencing"/>
            <person name="King N."/>
            <person name="Westbrook M.J."/>
            <person name="Young S.L."/>
            <person name="Kuo A."/>
            <person name="Abedin M."/>
            <person name="Chapman J."/>
            <person name="Fairclough S."/>
            <person name="Hellsten U."/>
            <person name="Isogai Y."/>
            <person name="Letunic I."/>
            <person name="Marr M."/>
            <person name="Pincus D."/>
            <person name="Putnam N."/>
            <person name="Rokas A."/>
            <person name="Wright K.J."/>
            <person name="Zuzow R."/>
            <person name="Dirks W."/>
            <person name="Good M."/>
            <person name="Goodstein D."/>
            <person name="Lemons D."/>
            <person name="Li W."/>
            <person name="Lyons J.B."/>
            <person name="Morris A."/>
            <person name="Nichols S."/>
            <person name="Richter D.J."/>
            <person name="Salamov A."/>
            <person name="Bork P."/>
            <person name="Lim W.A."/>
            <person name="Manning G."/>
            <person name="Miller W.T."/>
            <person name="McGinnis W."/>
            <person name="Shapiro H."/>
            <person name="Tjian R."/>
            <person name="Grigoriev I.V."/>
            <person name="Rokhsar D."/>
        </authorList>
    </citation>
    <scope>NUCLEOTIDE SEQUENCE [LARGE SCALE GENOMIC DNA]</scope>
    <source>
        <strain evidence="15">MX1 / ATCC 50154</strain>
    </source>
</reference>
<evidence type="ECO:0000313" key="14">
    <source>
        <dbReference type="EMBL" id="EDQ90794.1"/>
    </source>
</evidence>
<dbReference type="GO" id="GO:0046872">
    <property type="term" value="F:metal ion binding"/>
    <property type="evidence" value="ECO:0007669"/>
    <property type="project" value="UniProtKB-KW"/>
</dbReference>
<dbReference type="PRINTS" id="PR01243">
    <property type="entry name" value="NUCDPKINASE"/>
</dbReference>
<dbReference type="EMBL" id="CH991546">
    <property type="protein sequence ID" value="EDQ90794.1"/>
    <property type="molecule type" value="Genomic_DNA"/>
</dbReference>
<feature type="binding site" evidence="10">
    <location>
        <position position="104"/>
    </location>
    <ligand>
        <name>ATP</name>
        <dbReference type="ChEBI" id="CHEBI:30616"/>
    </ligand>
</feature>
<keyword evidence="8" id="KW-0460">Magnesium</keyword>
<accession>A9UUX3</accession>
<keyword evidence="4" id="KW-0479">Metal-binding</keyword>
<dbReference type="FunCoup" id="A9UUX3">
    <property type="interactions" value="956"/>
</dbReference>
<evidence type="ECO:0000256" key="12">
    <source>
        <dbReference type="RuleBase" id="RU004013"/>
    </source>
</evidence>
<dbReference type="EC" id="2.7.4.6" evidence="12"/>
<evidence type="ECO:0000256" key="6">
    <source>
        <dbReference type="ARBA" id="ARBA00022777"/>
    </source>
</evidence>
<evidence type="ECO:0000256" key="8">
    <source>
        <dbReference type="ARBA" id="ARBA00022842"/>
    </source>
</evidence>
<comment type="similarity">
    <text evidence="1 10 11">Belongs to the NDK family.</text>
</comment>
<evidence type="ECO:0000256" key="2">
    <source>
        <dbReference type="ARBA" id="ARBA00022490"/>
    </source>
</evidence>
<keyword evidence="5 12" id="KW-0547">Nucleotide-binding</keyword>
<evidence type="ECO:0000313" key="15">
    <source>
        <dbReference type="Proteomes" id="UP000001357"/>
    </source>
</evidence>
<feature type="domain" description="Nucleoside diphosphate kinase-like" evidence="13">
    <location>
        <begin position="13"/>
        <end position="154"/>
    </location>
</feature>
<evidence type="ECO:0000256" key="11">
    <source>
        <dbReference type="RuleBase" id="RU004011"/>
    </source>
</evidence>
<proteinExistence type="inferred from homology"/>
<dbReference type="GO" id="GO:0004550">
    <property type="term" value="F:nucleoside diphosphate kinase activity"/>
    <property type="evidence" value="ECO:0007669"/>
    <property type="project" value="UniProtKB-EC"/>
</dbReference>
<dbReference type="GO" id="GO:0005524">
    <property type="term" value="F:ATP binding"/>
    <property type="evidence" value="ECO:0007669"/>
    <property type="project" value="UniProtKB-KW"/>
</dbReference>
<evidence type="ECO:0000256" key="5">
    <source>
        <dbReference type="ARBA" id="ARBA00022741"/>
    </source>
</evidence>
<dbReference type="PROSITE" id="PS51374">
    <property type="entry name" value="NDPK_LIKE"/>
    <property type="match status" value="1"/>
</dbReference>
<dbReference type="STRING" id="81824.A9UUX3"/>
<evidence type="ECO:0000256" key="4">
    <source>
        <dbReference type="ARBA" id="ARBA00022723"/>
    </source>
</evidence>
<evidence type="ECO:0000259" key="13">
    <source>
        <dbReference type="SMART" id="SM00562"/>
    </source>
</evidence>
<dbReference type="GeneID" id="5889634"/>
<dbReference type="PANTHER" id="PTHR46161">
    <property type="entry name" value="NUCLEOSIDE DIPHOSPHATE KINASE"/>
    <property type="match status" value="1"/>
</dbReference>
<dbReference type="Proteomes" id="UP000001357">
    <property type="component" value="Unassembled WGS sequence"/>
</dbReference>
<comment type="catalytic activity">
    <reaction evidence="12">
        <text>a 2'-deoxyribonucleoside 5'-diphosphate + ATP = a 2'-deoxyribonucleoside 5'-triphosphate + ADP</text>
        <dbReference type="Rhea" id="RHEA:44640"/>
        <dbReference type="ChEBI" id="CHEBI:30616"/>
        <dbReference type="ChEBI" id="CHEBI:61560"/>
        <dbReference type="ChEBI" id="CHEBI:73316"/>
        <dbReference type="ChEBI" id="CHEBI:456216"/>
        <dbReference type="EC" id="2.7.4.6"/>
    </reaction>
</comment>
<dbReference type="SMART" id="SM00562">
    <property type="entry name" value="NDK"/>
    <property type="match status" value="1"/>
</dbReference>
<dbReference type="PANTHER" id="PTHR46161:SF3">
    <property type="entry name" value="NUCLEOSIDE DIPHOSPHATE KINASE DDB_G0292928-RELATED"/>
    <property type="match status" value="1"/>
</dbReference>
<dbReference type="InParanoid" id="A9UUX3"/>
<dbReference type="InterPro" id="IPR036850">
    <property type="entry name" value="NDK-like_dom_sf"/>
</dbReference>
<organism evidence="14 15">
    <name type="scientific">Monosiga brevicollis</name>
    <name type="common">Choanoflagellate</name>
    <dbReference type="NCBI Taxonomy" id="81824"/>
    <lineage>
        <taxon>Eukaryota</taxon>
        <taxon>Choanoflagellata</taxon>
        <taxon>Craspedida</taxon>
        <taxon>Salpingoecidae</taxon>
        <taxon>Monosiga</taxon>
    </lineage>
</organism>
<keyword evidence="2" id="KW-0963">Cytoplasm</keyword>
<protein>
    <recommendedName>
        <fullName evidence="12">Nucleoside diphosphate kinase</fullName>
        <ecNumber evidence="12">2.7.4.6</ecNumber>
    </recommendedName>
</protein>
<keyword evidence="9" id="KW-0546">Nucleotide metabolism</keyword>
<dbReference type="InterPro" id="IPR001564">
    <property type="entry name" value="Nucleoside_diP_kinase"/>
</dbReference>
<dbReference type="InterPro" id="IPR034907">
    <property type="entry name" value="NDK-like_dom"/>
</dbReference>
<dbReference type="GO" id="GO:0006241">
    <property type="term" value="P:CTP biosynthetic process"/>
    <property type="evidence" value="ECO:0007669"/>
    <property type="project" value="InterPro"/>
</dbReference>
<keyword evidence="3 12" id="KW-0808">Transferase</keyword>
<dbReference type="PROSITE" id="PS00469">
    <property type="entry name" value="NDPK"/>
    <property type="match status" value="1"/>
</dbReference>
<keyword evidence="7 12" id="KW-0067">ATP-binding</keyword>
<sequence>MAGTTGAAAAGARQLTLALIKPDVAAHPHRVETILRIMRTNGFEVLQRKRLRVPRELAETFYGEHREKFFFPRLTNFITSNDLEALVLARPEAISVWRALLGPTKVHRTRITNPGTLRGLFGLSDTRNVGHGSDSPEAARREIGLFFPELDYDQLWEAAQKPAAPTSS</sequence>
<feature type="binding site" evidence="10">
    <location>
        <position position="21"/>
    </location>
    <ligand>
        <name>ATP</name>
        <dbReference type="ChEBI" id="CHEBI:30616"/>
    </ligand>
</feature>
<evidence type="ECO:0000256" key="3">
    <source>
        <dbReference type="ARBA" id="ARBA00022679"/>
    </source>
</evidence>
<dbReference type="Pfam" id="PF00334">
    <property type="entry name" value="NDK"/>
    <property type="match status" value="1"/>
</dbReference>
<keyword evidence="6 12" id="KW-0418">Kinase</keyword>
<evidence type="ECO:0000256" key="9">
    <source>
        <dbReference type="ARBA" id="ARBA00023080"/>
    </source>
</evidence>
<dbReference type="eggNOG" id="KOG0888">
    <property type="taxonomic scope" value="Eukaryota"/>
</dbReference>
<keyword evidence="15" id="KW-1185">Reference proteome</keyword>
<feature type="binding site" evidence="10">
    <location>
        <position position="118"/>
    </location>
    <ligand>
        <name>ATP</name>
        <dbReference type="ChEBI" id="CHEBI:30616"/>
    </ligand>
</feature>
<evidence type="ECO:0000256" key="10">
    <source>
        <dbReference type="PROSITE-ProRule" id="PRU00706"/>
    </source>
</evidence>
<feature type="active site" description="Pros-phosphohistidine intermediate" evidence="10">
    <location>
        <position position="131"/>
    </location>
</feature>
<gene>
    <name evidence="14" type="ORF">MONBRDRAFT_15435</name>
</gene>
<evidence type="ECO:0000256" key="7">
    <source>
        <dbReference type="ARBA" id="ARBA00022840"/>
    </source>
</evidence>
<dbReference type="KEGG" id="mbr:MONBRDRAFT_15435"/>
<evidence type="ECO:0000256" key="1">
    <source>
        <dbReference type="ARBA" id="ARBA00008142"/>
    </source>
</evidence>
<dbReference type="Gene3D" id="3.30.70.141">
    <property type="entry name" value="Nucleoside diphosphate kinase-like domain"/>
    <property type="match status" value="1"/>
</dbReference>
<dbReference type="RefSeq" id="XP_001744091.1">
    <property type="nucleotide sequence ID" value="XM_001744039.1"/>
</dbReference>
<dbReference type="GO" id="GO:0006228">
    <property type="term" value="P:UTP biosynthetic process"/>
    <property type="evidence" value="ECO:0007669"/>
    <property type="project" value="InterPro"/>
</dbReference>
<dbReference type="AlphaFoldDB" id="A9UUX3"/>
<name>A9UUX3_MONBE</name>
<dbReference type="InterPro" id="IPR023005">
    <property type="entry name" value="Nucleoside_diP_kinase_AS"/>
</dbReference>
<dbReference type="OMA" id="WRKEECQ"/>
<feature type="binding site" evidence="10">
    <location>
        <position position="70"/>
    </location>
    <ligand>
        <name>ATP</name>
        <dbReference type="ChEBI" id="CHEBI:30616"/>
    </ligand>
</feature>
<feature type="binding site" evidence="10">
    <location>
        <position position="98"/>
    </location>
    <ligand>
        <name>ATP</name>
        <dbReference type="ChEBI" id="CHEBI:30616"/>
    </ligand>
</feature>